<dbReference type="AlphaFoldDB" id="A0AAE3FKG3"/>
<dbReference type="Pfam" id="PF21778">
    <property type="entry name" value="DUF6873"/>
    <property type="match status" value="1"/>
</dbReference>
<organism evidence="2 3">
    <name type="scientific">Candidatus Colimorpha enterica</name>
    <dbReference type="NCBI Taxonomy" id="3083063"/>
    <lineage>
        <taxon>Bacteria</taxon>
        <taxon>Pseudomonadati</taxon>
        <taxon>Bacteroidota</taxon>
        <taxon>Bacteroidia</taxon>
        <taxon>Bacteroidales</taxon>
        <taxon>Candidatus Colimorpha</taxon>
    </lineage>
</organism>
<evidence type="ECO:0000259" key="1">
    <source>
        <dbReference type="Pfam" id="PF21778"/>
    </source>
</evidence>
<proteinExistence type="predicted"/>
<protein>
    <recommendedName>
        <fullName evidence="1">DUF6873 domain-containing protein</fullName>
    </recommendedName>
</protein>
<evidence type="ECO:0000313" key="2">
    <source>
        <dbReference type="EMBL" id="MCI5756562.1"/>
    </source>
</evidence>
<accession>A0AAE3FKG3</accession>
<comment type="caution">
    <text evidence="2">The sequence shown here is derived from an EMBL/GenBank/DDBJ whole genome shotgun (WGS) entry which is preliminary data.</text>
</comment>
<evidence type="ECO:0000313" key="3">
    <source>
        <dbReference type="Proteomes" id="UP001139365"/>
    </source>
</evidence>
<dbReference type="Proteomes" id="UP001139365">
    <property type="component" value="Unassembled WGS sequence"/>
</dbReference>
<gene>
    <name evidence="2" type="ORF">MR241_09760</name>
</gene>
<sequence length="231" mass="24885">MSKTILTDNRVSGKCTEGLQSLGCAVIRLPSFWGLQPPVSSHPDMLFFRLRDGRLVTTREYHDANRVFFGALPAEFSLTDEKLRPEYPSDVLFDALSVGGTVYGREDSVSRLILDDADGFVPVKQGYARCSVALLSENCAVTADKGLYNALSSRGCDVLLIRPGHIALDGYDTGFIGGAGGCFGDGIYCFFGDILSHPDGAEIVGFAKKHKIKAVSLSDEPLSDHGGFIVL</sequence>
<name>A0AAE3FKG3_9BACT</name>
<dbReference type="InterPro" id="IPR049238">
    <property type="entry name" value="DUF6873"/>
</dbReference>
<reference evidence="2 3" key="1">
    <citation type="submission" date="2022-03" db="EMBL/GenBank/DDBJ databases">
        <title>Metagenome-assembled genomes from swine fecal metagenomes.</title>
        <authorList>
            <person name="Holman D.B."/>
            <person name="Kommadath A."/>
        </authorList>
    </citation>
    <scope>NUCLEOTIDE SEQUENCE [LARGE SCALE GENOMIC DNA]</scope>
    <source>
        <strain evidence="2">SUG147</strain>
    </source>
</reference>
<feature type="domain" description="DUF6873" evidence="1">
    <location>
        <begin position="7"/>
        <end position="229"/>
    </location>
</feature>
<dbReference type="EMBL" id="JALEMU010000162">
    <property type="protein sequence ID" value="MCI5756562.1"/>
    <property type="molecule type" value="Genomic_DNA"/>
</dbReference>